<dbReference type="EMBL" id="QEKH01000007">
    <property type="protein sequence ID" value="PVY44250.1"/>
    <property type="molecule type" value="Genomic_DNA"/>
</dbReference>
<dbReference type="AlphaFoldDB" id="A0A2U1B6G0"/>
<proteinExistence type="predicted"/>
<comment type="caution">
    <text evidence="1">The sequence shown here is derived from an EMBL/GenBank/DDBJ whole genome shotgun (WGS) entry which is preliminary data.</text>
</comment>
<sequence>MSKTFMKESELQEWMDKFILNGGKKLSFVITETGKEYLLEVADSGECKLTSENEENYFYVDYYKDSITYLGFPYRIRRNYEKSIDGLKFVNEESEKVL</sequence>
<protein>
    <submittedName>
        <fullName evidence="1">Uncharacterized protein</fullName>
    </submittedName>
</protein>
<dbReference type="GeneID" id="78294572"/>
<dbReference type="Proteomes" id="UP000245959">
    <property type="component" value="Unassembled WGS sequence"/>
</dbReference>
<evidence type="ECO:0000313" key="2">
    <source>
        <dbReference type="Proteomes" id="UP000245959"/>
    </source>
</evidence>
<keyword evidence="2" id="KW-1185">Reference proteome</keyword>
<organism evidence="1 2">
    <name type="scientific">Victivallis vadensis</name>
    <dbReference type="NCBI Taxonomy" id="172901"/>
    <lineage>
        <taxon>Bacteria</taxon>
        <taxon>Pseudomonadati</taxon>
        <taxon>Lentisphaerota</taxon>
        <taxon>Lentisphaeria</taxon>
        <taxon>Victivallales</taxon>
        <taxon>Victivallaceae</taxon>
        <taxon>Victivallis</taxon>
    </lineage>
</organism>
<evidence type="ECO:0000313" key="1">
    <source>
        <dbReference type="EMBL" id="PVY44250.1"/>
    </source>
</evidence>
<name>A0A2U1B6G0_9BACT</name>
<dbReference type="RefSeq" id="WP_116883256.1">
    <property type="nucleotide sequence ID" value="NZ_CABMMC010000068.1"/>
</dbReference>
<reference evidence="1 2" key="1">
    <citation type="submission" date="2018-04" db="EMBL/GenBank/DDBJ databases">
        <title>Genomic Encyclopedia of Type Strains, Phase IV (KMG-IV): sequencing the most valuable type-strain genomes for metagenomic binning, comparative biology and taxonomic classification.</title>
        <authorList>
            <person name="Goeker M."/>
        </authorList>
    </citation>
    <scope>NUCLEOTIDE SEQUENCE [LARGE SCALE GENOMIC DNA]</scope>
    <source>
        <strain evidence="1 2">DSM 14823</strain>
    </source>
</reference>
<gene>
    <name evidence="1" type="ORF">C8D82_1075</name>
</gene>
<accession>A0A2U1B6G0</accession>